<evidence type="ECO:0000256" key="3">
    <source>
        <dbReference type="ARBA" id="ARBA00022989"/>
    </source>
</evidence>
<dbReference type="GO" id="GO:0016746">
    <property type="term" value="F:acyltransferase activity"/>
    <property type="evidence" value="ECO:0007669"/>
    <property type="project" value="UniProtKB-KW"/>
</dbReference>
<feature type="transmembrane region" description="Helical" evidence="8">
    <location>
        <begin position="46"/>
        <end position="69"/>
    </location>
</feature>
<keyword evidence="4" id="KW-0443">Lipid metabolism</keyword>
<dbReference type="PANTHER" id="PTHR23063">
    <property type="entry name" value="PHOSPHOLIPID ACYLTRANSFERASE"/>
    <property type="match status" value="1"/>
</dbReference>
<dbReference type="GO" id="GO:0006629">
    <property type="term" value="P:lipid metabolic process"/>
    <property type="evidence" value="ECO:0007669"/>
    <property type="project" value="UniProtKB-KW"/>
</dbReference>
<protein>
    <recommendedName>
        <fullName evidence="11">Phospholipid/glycerol acyltransferase domain-containing protein</fullName>
    </recommendedName>
</protein>
<evidence type="ECO:0000256" key="4">
    <source>
        <dbReference type="ARBA" id="ARBA00023098"/>
    </source>
</evidence>
<dbReference type="InParanoid" id="A0A067NQE0"/>
<keyword evidence="3 8" id="KW-1133">Transmembrane helix</keyword>
<evidence type="ECO:0000256" key="8">
    <source>
        <dbReference type="SAM" id="Phobius"/>
    </source>
</evidence>
<gene>
    <name evidence="9" type="ORF">PLEOSDRAFT_50281</name>
</gene>
<feature type="region of interest" description="Disordered" evidence="7">
    <location>
        <begin position="161"/>
        <end position="190"/>
    </location>
</feature>
<reference evidence="10" key="1">
    <citation type="journal article" date="2014" name="Proc. Natl. Acad. Sci. U.S.A.">
        <title>Extensive sampling of basidiomycete genomes demonstrates inadequacy of the white-rot/brown-rot paradigm for wood decay fungi.</title>
        <authorList>
            <person name="Riley R."/>
            <person name="Salamov A.A."/>
            <person name="Brown D.W."/>
            <person name="Nagy L.G."/>
            <person name="Floudas D."/>
            <person name="Held B.W."/>
            <person name="Levasseur A."/>
            <person name="Lombard V."/>
            <person name="Morin E."/>
            <person name="Otillar R."/>
            <person name="Lindquist E.A."/>
            <person name="Sun H."/>
            <person name="LaButti K.M."/>
            <person name="Schmutz J."/>
            <person name="Jabbour D."/>
            <person name="Luo H."/>
            <person name="Baker S.E."/>
            <person name="Pisabarro A.G."/>
            <person name="Walton J.D."/>
            <person name="Blanchette R.A."/>
            <person name="Henrissat B."/>
            <person name="Martin F."/>
            <person name="Cullen D."/>
            <person name="Hibbett D.S."/>
            <person name="Grigoriev I.V."/>
        </authorList>
    </citation>
    <scope>NUCLEOTIDE SEQUENCE [LARGE SCALE GENOMIC DNA]</scope>
    <source>
        <strain evidence="10">PC15</strain>
    </source>
</reference>
<keyword evidence="6" id="KW-0012">Acyltransferase</keyword>
<proteinExistence type="predicted"/>
<dbReference type="HOGENOM" id="CLU_048121_2_0_1"/>
<keyword evidence="2 8" id="KW-0812">Transmembrane</keyword>
<feature type="transmembrane region" description="Helical" evidence="8">
    <location>
        <begin position="75"/>
        <end position="99"/>
    </location>
</feature>
<organism evidence="9 10">
    <name type="scientific">Pleurotus ostreatus (strain PC15)</name>
    <name type="common">Oyster mushroom</name>
    <dbReference type="NCBI Taxonomy" id="1137138"/>
    <lineage>
        <taxon>Eukaryota</taxon>
        <taxon>Fungi</taxon>
        <taxon>Dikarya</taxon>
        <taxon>Basidiomycota</taxon>
        <taxon>Agaricomycotina</taxon>
        <taxon>Agaricomycetes</taxon>
        <taxon>Agaricomycetidae</taxon>
        <taxon>Agaricales</taxon>
        <taxon>Pleurotineae</taxon>
        <taxon>Pleurotaceae</taxon>
        <taxon>Pleurotus</taxon>
    </lineage>
</organism>
<keyword evidence="5 8" id="KW-0472">Membrane</keyword>
<sequence length="379" mass="41605">MEKFSAYRDPGTGIQPFLTPVPPSGSNVLATLLLPFKYAIAAVRTLLVLVLLAVYTVDVLGICAILHPIAPIHRLVTGLLTSLLTRSALFIIGLTWIPVERVSRKRGRGKPVANAWYPKAGDVIVSNWVSWIELLWLACRYNPIFVLPVFDPLTVTTPTPGRDGIVTHTPGRRTGTGSANITSTRQASPQGTFRGFRVSSLLEMILLTGRVPPYDSAATTPCMKFDDIQKQADRPIVVFPESTTSNGRGLLRFSNVFPKEQVPTKKFGVFIMCVRYDPPTDFTPTLSCPIPSSFNPLGHLFALTTSLTPLSISIRLLEPADSISSQLFMVSEVVPDAANEDVFVSSCAALIAQLGKMKRTGLGWEDKASFFEFYRARKY</sequence>
<name>A0A067NQE0_PLEO1</name>
<dbReference type="VEuPathDB" id="FungiDB:PLEOSDRAFT_50281"/>
<evidence type="ECO:0000256" key="7">
    <source>
        <dbReference type="SAM" id="MobiDB-lite"/>
    </source>
</evidence>
<dbReference type="Proteomes" id="UP000027073">
    <property type="component" value="Unassembled WGS sequence"/>
</dbReference>
<feature type="compositionally biased region" description="Polar residues" evidence="7">
    <location>
        <begin position="175"/>
        <end position="190"/>
    </location>
</feature>
<evidence type="ECO:0000256" key="2">
    <source>
        <dbReference type="ARBA" id="ARBA00022692"/>
    </source>
</evidence>
<evidence type="ECO:0008006" key="11">
    <source>
        <dbReference type="Google" id="ProtNLM"/>
    </source>
</evidence>
<accession>A0A067NQE0</accession>
<dbReference type="OrthoDB" id="272512at2759"/>
<keyword evidence="1" id="KW-0808">Transferase</keyword>
<evidence type="ECO:0000256" key="1">
    <source>
        <dbReference type="ARBA" id="ARBA00022679"/>
    </source>
</evidence>
<dbReference type="STRING" id="1137138.A0A067NQE0"/>
<dbReference type="EMBL" id="KL198007">
    <property type="protein sequence ID" value="KDQ29235.1"/>
    <property type="molecule type" value="Genomic_DNA"/>
</dbReference>
<dbReference type="FunCoup" id="A0A067NQE0">
    <property type="interactions" value="49"/>
</dbReference>
<dbReference type="AlphaFoldDB" id="A0A067NQE0"/>
<evidence type="ECO:0000256" key="5">
    <source>
        <dbReference type="ARBA" id="ARBA00023136"/>
    </source>
</evidence>
<evidence type="ECO:0000313" key="10">
    <source>
        <dbReference type="Proteomes" id="UP000027073"/>
    </source>
</evidence>
<evidence type="ECO:0000256" key="6">
    <source>
        <dbReference type="ARBA" id="ARBA00023315"/>
    </source>
</evidence>
<dbReference type="PANTHER" id="PTHR23063:SF60">
    <property type="entry name" value="LYSOPHOSPHATIDIC ACID:OLEOYL-COA ACYLTRANSFERASE 1"/>
    <property type="match status" value="1"/>
</dbReference>
<evidence type="ECO:0000313" key="9">
    <source>
        <dbReference type="EMBL" id="KDQ29235.1"/>
    </source>
</evidence>